<feature type="chain" id="PRO_5006856504" evidence="2">
    <location>
        <begin position="26"/>
        <end position="175"/>
    </location>
</feature>
<dbReference type="Proteomes" id="UP000068250">
    <property type="component" value="Chromosome I"/>
</dbReference>
<feature type="region of interest" description="Disordered" evidence="1">
    <location>
        <begin position="32"/>
        <end position="61"/>
    </location>
</feature>
<keyword evidence="6" id="KW-1185">Reference proteome</keyword>
<evidence type="ECO:0000256" key="2">
    <source>
        <dbReference type="SAM" id="SignalP"/>
    </source>
</evidence>
<dbReference type="Proteomes" id="UP000657200">
    <property type="component" value="Unassembled WGS sequence"/>
</dbReference>
<keyword evidence="2" id="KW-0732">Signal</keyword>
<organism evidence="3 5">
    <name type="scientific">Acetobacter ghanensis</name>
    <dbReference type="NCBI Taxonomy" id="431306"/>
    <lineage>
        <taxon>Bacteria</taxon>
        <taxon>Pseudomonadati</taxon>
        <taxon>Pseudomonadota</taxon>
        <taxon>Alphaproteobacteria</taxon>
        <taxon>Acetobacterales</taxon>
        <taxon>Acetobacteraceae</taxon>
        <taxon>Acetobacter</taxon>
    </lineage>
</organism>
<evidence type="ECO:0000256" key="1">
    <source>
        <dbReference type="SAM" id="MobiDB-lite"/>
    </source>
</evidence>
<proteinExistence type="predicted"/>
<evidence type="ECO:0000313" key="4">
    <source>
        <dbReference type="EMBL" id="NHO39429.1"/>
    </source>
</evidence>
<sequence length="175" mass="17915">MLFSKQTVALSVLILSLGSVNATQAQTIAAELPPGTTTPTPPPGALPATNPANPDSAPTQGAQIINNVTGTITAATPGALEENGLPSMNQAGAGNVAGLLAYCIHKNYVYGTTSRSVARTLAKQQTVQKDPYYSIGGQGLLQNGTTTPFDIATLATPERVKLCSALTKKGQTLLP</sequence>
<dbReference type="EMBL" id="WOTE01000003">
    <property type="protein sequence ID" value="NHO39429.1"/>
    <property type="molecule type" value="Genomic_DNA"/>
</dbReference>
<dbReference type="AlphaFoldDB" id="A0A0U5F118"/>
<protein>
    <submittedName>
        <fullName evidence="4">DUF2501 domain-containing protein</fullName>
    </submittedName>
</protein>
<accession>A0A0U5F118</accession>
<dbReference type="PATRIC" id="fig|431306.5.peg.830"/>
<reference evidence="3" key="1">
    <citation type="submission" date="2014-09" db="EMBL/GenBank/DDBJ databases">
        <authorList>
            <person name="Magalhaes I.L.F."/>
            <person name="Oliveira U."/>
            <person name="Santos F.R."/>
            <person name="Vidigal T.H.D.A."/>
            <person name="Brescovit A.D."/>
            <person name="Santos A.J."/>
        </authorList>
    </citation>
    <scope>NUCLEOTIDE SEQUENCE</scope>
    <source>
        <strain evidence="3">LMG 23848T</strain>
    </source>
</reference>
<evidence type="ECO:0000313" key="6">
    <source>
        <dbReference type="Proteomes" id="UP000657200"/>
    </source>
</evidence>
<feature type="signal peptide" evidence="2">
    <location>
        <begin position="1"/>
        <end position="25"/>
    </location>
</feature>
<evidence type="ECO:0000313" key="5">
    <source>
        <dbReference type="Proteomes" id="UP000068250"/>
    </source>
</evidence>
<dbReference type="RefSeq" id="WP_059024631.1">
    <property type="nucleotide sequence ID" value="NZ_LN609302.1"/>
</dbReference>
<reference evidence="4 6" key="3">
    <citation type="journal article" date="2020" name="Int. J. Syst. Evol. Microbiol.">
        <title>Novel acetic acid bacteria from cider fermentations: Acetobacter conturbans sp. nov. and Acetobacter fallax sp. nov.</title>
        <authorList>
            <person name="Sombolestani A.S."/>
            <person name="Cleenwerck I."/>
            <person name="Cnockaert M."/>
            <person name="Borremans W."/>
            <person name="Wieme A.D."/>
            <person name="De Vuyst L."/>
            <person name="Vandamme P."/>
        </authorList>
    </citation>
    <scope>NUCLEOTIDE SEQUENCE [LARGE SCALE GENOMIC DNA]</scope>
    <source>
        <strain evidence="4 6">LMG 23848</strain>
    </source>
</reference>
<reference evidence="5" key="2">
    <citation type="submission" date="2014-09" db="EMBL/GenBank/DDBJ databases">
        <authorList>
            <person name="Illeghems K.G."/>
        </authorList>
    </citation>
    <scope>NUCLEOTIDE SEQUENCE [LARGE SCALE GENOMIC DNA]</scope>
    <source>
        <strain evidence="5">LMG 23848T</strain>
    </source>
</reference>
<name>A0A0U5F118_9PROT</name>
<gene>
    <name evidence="3" type="ORF">AGA_847</name>
    <name evidence="4" type="ORF">GOB80_06960</name>
</gene>
<evidence type="ECO:0000313" key="3">
    <source>
        <dbReference type="EMBL" id="CEF54561.1"/>
    </source>
</evidence>
<dbReference type="OrthoDB" id="7225017at2"/>
<dbReference type="EMBL" id="LN609302">
    <property type="protein sequence ID" value="CEF54561.1"/>
    <property type="molecule type" value="Genomic_DNA"/>
</dbReference>